<accession>A0ACB8S9U2</accession>
<evidence type="ECO:0000313" key="2">
    <source>
        <dbReference type="Proteomes" id="UP000814033"/>
    </source>
</evidence>
<reference evidence="1" key="2">
    <citation type="journal article" date="2022" name="New Phytol.">
        <title>Evolutionary transition to the ectomycorrhizal habit in the genomes of a hyperdiverse lineage of mushroom-forming fungi.</title>
        <authorList>
            <person name="Looney B."/>
            <person name="Miyauchi S."/>
            <person name="Morin E."/>
            <person name="Drula E."/>
            <person name="Courty P.E."/>
            <person name="Kohler A."/>
            <person name="Kuo A."/>
            <person name="LaButti K."/>
            <person name="Pangilinan J."/>
            <person name="Lipzen A."/>
            <person name="Riley R."/>
            <person name="Andreopoulos W."/>
            <person name="He G."/>
            <person name="Johnson J."/>
            <person name="Nolan M."/>
            <person name="Tritt A."/>
            <person name="Barry K.W."/>
            <person name="Grigoriev I.V."/>
            <person name="Nagy L.G."/>
            <person name="Hibbett D."/>
            <person name="Henrissat B."/>
            <person name="Matheny P.B."/>
            <person name="Labbe J."/>
            <person name="Martin F.M."/>
        </authorList>
    </citation>
    <scope>NUCLEOTIDE SEQUENCE</scope>
    <source>
        <strain evidence="1">FP105234-sp</strain>
    </source>
</reference>
<proteinExistence type="predicted"/>
<sequence>MADWNPDTYNRNDTLPRGIASEVPNCGTYVVFKLNPAETVEALRDPKATEQALSLPTRRYIGILLEASLFDIKGFSARRYYSGELALVSRGLPKSSPAEGIEEGMCIPIDSATHPAGRAGVSPTPPLPWDNLYHPTAVSFDVRVSTHPEGPIDDSKSPMLCLKDLTFIAMTSADDTYRSMELAGVLEEDDSEEPADSEVSFGEGASLPAYSIRSGEDSEAGRDMDVVMSEFLSQGLASRADPRVEFRPVVDFDLDLSTVSEFTSAEGLSGEIKELERYATSTQDSLSCSQRATQNLGRGPRA</sequence>
<protein>
    <submittedName>
        <fullName evidence="1">Uncharacterized protein</fullName>
    </submittedName>
</protein>
<evidence type="ECO:0000313" key="1">
    <source>
        <dbReference type="EMBL" id="KAI0052902.1"/>
    </source>
</evidence>
<name>A0ACB8S9U2_9AGAM</name>
<comment type="caution">
    <text evidence="1">The sequence shown here is derived from an EMBL/GenBank/DDBJ whole genome shotgun (WGS) entry which is preliminary data.</text>
</comment>
<dbReference type="Proteomes" id="UP000814033">
    <property type="component" value="Unassembled WGS sequence"/>
</dbReference>
<keyword evidence="2" id="KW-1185">Reference proteome</keyword>
<organism evidence="1 2">
    <name type="scientific">Auriscalpium vulgare</name>
    <dbReference type="NCBI Taxonomy" id="40419"/>
    <lineage>
        <taxon>Eukaryota</taxon>
        <taxon>Fungi</taxon>
        <taxon>Dikarya</taxon>
        <taxon>Basidiomycota</taxon>
        <taxon>Agaricomycotina</taxon>
        <taxon>Agaricomycetes</taxon>
        <taxon>Russulales</taxon>
        <taxon>Auriscalpiaceae</taxon>
        <taxon>Auriscalpium</taxon>
    </lineage>
</organism>
<gene>
    <name evidence="1" type="ORF">FA95DRAFT_1482908</name>
</gene>
<reference evidence="1" key="1">
    <citation type="submission" date="2021-02" db="EMBL/GenBank/DDBJ databases">
        <authorList>
            <consortium name="DOE Joint Genome Institute"/>
            <person name="Ahrendt S."/>
            <person name="Looney B.P."/>
            <person name="Miyauchi S."/>
            <person name="Morin E."/>
            <person name="Drula E."/>
            <person name="Courty P.E."/>
            <person name="Chicoki N."/>
            <person name="Fauchery L."/>
            <person name="Kohler A."/>
            <person name="Kuo A."/>
            <person name="Labutti K."/>
            <person name="Pangilinan J."/>
            <person name="Lipzen A."/>
            <person name="Riley R."/>
            <person name="Andreopoulos W."/>
            <person name="He G."/>
            <person name="Johnson J."/>
            <person name="Barry K.W."/>
            <person name="Grigoriev I.V."/>
            <person name="Nagy L."/>
            <person name="Hibbett D."/>
            <person name="Henrissat B."/>
            <person name="Matheny P.B."/>
            <person name="Labbe J."/>
            <person name="Martin F."/>
        </authorList>
    </citation>
    <scope>NUCLEOTIDE SEQUENCE</scope>
    <source>
        <strain evidence="1">FP105234-sp</strain>
    </source>
</reference>
<dbReference type="EMBL" id="MU275843">
    <property type="protein sequence ID" value="KAI0052902.1"/>
    <property type="molecule type" value="Genomic_DNA"/>
</dbReference>